<comment type="similarity">
    <text evidence="2 12 13">Belongs to the RecF family.</text>
</comment>
<keyword evidence="9 12" id="KW-0238">DNA-binding</keyword>
<evidence type="ECO:0000256" key="2">
    <source>
        <dbReference type="ARBA" id="ARBA00008016"/>
    </source>
</evidence>
<sequence length="369" mass="42041">MTVHDLELEHFRNYDTLKVDFDSGVNVIHGENAQGKTNLLEAVGYLSGARSHRTRGDRELLSFDADHGAVRSRLESRGREFRVEALLFRGRRRKLSSNGVPLKTAGELSEILRTVLFCPEDLSLIRAGGSERRRFLDNSLCQLRPRYAAALAEYNRLYEHKTRILRDWEEKPSLLDLLDDFSDRMARCGAILIHHRARFIRALTESAATIHADFSGGREQMTIHYQTVKTVTDPLTSSAAIYPRLLEHMASHRRAELEARQCLSGPHKDDLVVDIDGRSAKQFASQGQTRTAALSLKLAERELHQQDMGEWPVLLLDDVLSELDSRRRSFVLERISGGQVFITCCEEELIDQLQRARTFHIRAGRLEQA</sequence>
<organism evidence="15 16">
    <name type="scientific">Candidatus Flavonifractor merdipullorum</name>
    <dbReference type="NCBI Taxonomy" id="2838590"/>
    <lineage>
        <taxon>Bacteria</taxon>
        <taxon>Bacillati</taxon>
        <taxon>Bacillota</taxon>
        <taxon>Clostridia</taxon>
        <taxon>Eubacteriales</taxon>
        <taxon>Oscillospiraceae</taxon>
        <taxon>Flavonifractor</taxon>
    </lineage>
</organism>
<evidence type="ECO:0000313" key="15">
    <source>
        <dbReference type="EMBL" id="HIW94648.1"/>
    </source>
</evidence>
<dbReference type="InterPro" id="IPR042174">
    <property type="entry name" value="RecF_2"/>
</dbReference>
<reference evidence="15" key="2">
    <citation type="submission" date="2021-04" db="EMBL/GenBank/DDBJ databases">
        <authorList>
            <person name="Gilroy R."/>
        </authorList>
    </citation>
    <scope>NUCLEOTIDE SEQUENCE</scope>
    <source>
        <strain evidence="15">ChiGjej6B6-1540</strain>
    </source>
</reference>
<name>A0A9D1UPA4_9FIRM</name>
<evidence type="ECO:0000256" key="4">
    <source>
        <dbReference type="ARBA" id="ARBA00022490"/>
    </source>
</evidence>
<accession>A0A9D1UPA4</accession>
<dbReference type="GO" id="GO:0006260">
    <property type="term" value="P:DNA replication"/>
    <property type="evidence" value="ECO:0007669"/>
    <property type="project" value="UniProtKB-UniRule"/>
</dbReference>
<dbReference type="InterPro" id="IPR027417">
    <property type="entry name" value="P-loop_NTPase"/>
</dbReference>
<gene>
    <name evidence="12 15" type="primary">recF</name>
    <name evidence="15" type="ORF">H9868_08955</name>
</gene>
<evidence type="ECO:0000256" key="7">
    <source>
        <dbReference type="ARBA" id="ARBA00022763"/>
    </source>
</evidence>
<evidence type="ECO:0000313" key="16">
    <source>
        <dbReference type="Proteomes" id="UP000824192"/>
    </source>
</evidence>
<keyword evidence="6 12" id="KW-0547">Nucleotide-binding</keyword>
<evidence type="ECO:0000256" key="10">
    <source>
        <dbReference type="ARBA" id="ARBA00023204"/>
    </source>
</evidence>
<dbReference type="Gene3D" id="3.40.50.300">
    <property type="entry name" value="P-loop containing nucleotide triphosphate hydrolases"/>
    <property type="match status" value="1"/>
</dbReference>
<dbReference type="SUPFAM" id="SSF52540">
    <property type="entry name" value="P-loop containing nucleoside triphosphate hydrolases"/>
    <property type="match status" value="1"/>
</dbReference>
<evidence type="ECO:0000256" key="8">
    <source>
        <dbReference type="ARBA" id="ARBA00022840"/>
    </source>
</evidence>
<evidence type="ECO:0000256" key="5">
    <source>
        <dbReference type="ARBA" id="ARBA00022705"/>
    </source>
</evidence>
<keyword evidence="5 12" id="KW-0235">DNA replication</keyword>
<keyword evidence="10 12" id="KW-0234">DNA repair</keyword>
<dbReference type="AlphaFoldDB" id="A0A9D1UPA4"/>
<feature type="binding site" evidence="12">
    <location>
        <begin position="30"/>
        <end position="37"/>
    </location>
    <ligand>
        <name>ATP</name>
        <dbReference type="ChEBI" id="CHEBI:30616"/>
    </ligand>
</feature>
<dbReference type="HAMAP" id="MF_00365">
    <property type="entry name" value="RecF"/>
    <property type="match status" value="1"/>
</dbReference>
<dbReference type="PANTHER" id="PTHR32182">
    <property type="entry name" value="DNA REPLICATION AND REPAIR PROTEIN RECF"/>
    <property type="match status" value="1"/>
</dbReference>
<dbReference type="Proteomes" id="UP000824192">
    <property type="component" value="Unassembled WGS sequence"/>
</dbReference>
<dbReference type="GO" id="GO:0005524">
    <property type="term" value="F:ATP binding"/>
    <property type="evidence" value="ECO:0007669"/>
    <property type="project" value="UniProtKB-UniRule"/>
</dbReference>
<reference evidence="15" key="1">
    <citation type="journal article" date="2021" name="PeerJ">
        <title>Extensive microbial diversity within the chicken gut microbiome revealed by metagenomics and culture.</title>
        <authorList>
            <person name="Gilroy R."/>
            <person name="Ravi A."/>
            <person name="Getino M."/>
            <person name="Pursley I."/>
            <person name="Horton D.L."/>
            <person name="Alikhan N.F."/>
            <person name="Baker D."/>
            <person name="Gharbi K."/>
            <person name="Hall N."/>
            <person name="Watson M."/>
            <person name="Adriaenssens E.M."/>
            <person name="Foster-Nyarko E."/>
            <person name="Jarju S."/>
            <person name="Secka A."/>
            <person name="Antonio M."/>
            <person name="Oren A."/>
            <person name="Chaudhuri R.R."/>
            <person name="La Ragione R."/>
            <person name="Hildebrand F."/>
            <person name="Pallen M.J."/>
        </authorList>
    </citation>
    <scope>NUCLEOTIDE SEQUENCE</scope>
    <source>
        <strain evidence="15">ChiGjej6B6-1540</strain>
    </source>
</reference>
<dbReference type="GO" id="GO:0006302">
    <property type="term" value="P:double-strand break repair"/>
    <property type="evidence" value="ECO:0007669"/>
    <property type="project" value="TreeGrafter"/>
</dbReference>
<dbReference type="Gene3D" id="1.20.1050.90">
    <property type="entry name" value="RecF/RecN/SMC, N-terminal domain"/>
    <property type="match status" value="1"/>
</dbReference>
<evidence type="ECO:0000256" key="3">
    <source>
        <dbReference type="ARBA" id="ARBA00020170"/>
    </source>
</evidence>
<dbReference type="InterPro" id="IPR018078">
    <property type="entry name" value="DNA-binding_RecF_CS"/>
</dbReference>
<evidence type="ECO:0000256" key="13">
    <source>
        <dbReference type="RuleBase" id="RU000578"/>
    </source>
</evidence>
<dbReference type="InterPro" id="IPR003395">
    <property type="entry name" value="RecF/RecN/SMC_N"/>
</dbReference>
<dbReference type="GO" id="GO:0003697">
    <property type="term" value="F:single-stranded DNA binding"/>
    <property type="evidence" value="ECO:0007669"/>
    <property type="project" value="UniProtKB-UniRule"/>
</dbReference>
<keyword evidence="8 12" id="KW-0067">ATP-binding</keyword>
<dbReference type="NCBIfam" id="TIGR00611">
    <property type="entry name" value="recf"/>
    <property type="match status" value="1"/>
</dbReference>
<dbReference type="InterPro" id="IPR001238">
    <property type="entry name" value="DNA-binding_RecF"/>
</dbReference>
<evidence type="ECO:0000256" key="12">
    <source>
        <dbReference type="HAMAP-Rule" id="MF_00365"/>
    </source>
</evidence>
<feature type="domain" description="RecF/RecN/SMC N-terminal" evidence="14">
    <location>
        <begin position="3"/>
        <end position="355"/>
    </location>
</feature>
<comment type="caution">
    <text evidence="15">The sequence shown here is derived from an EMBL/GenBank/DDBJ whole genome shotgun (WGS) entry which is preliminary data.</text>
</comment>
<dbReference type="EMBL" id="DXGA01000193">
    <property type="protein sequence ID" value="HIW94648.1"/>
    <property type="molecule type" value="Genomic_DNA"/>
</dbReference>
<protein>
    <recommendedName>
        <fullName evidence="3 12">DNA replication and repair protein RecF</fullName>
    </recommendedName>
</protein>
<evidence type="ECO:0000256" key="11">
    <source>
        <dbReference type="ARBA" id="ARBA00023236"/>
    </source>
</evidence>
<dbReference type="GO" id="GO:0000731">
    <property type="term" value="P:DNA synthesis involved in DNA repair"/>
    <property type="evidence" value="ECO:0007669"/>
    <property type="project" value="TreeGrafter"/>
</dbReference>
<dbReference type="GO" id="GO:0009432">
    <property type="term" value="P:SOS response"/>
    <property type="evidence" value="ECO:0007669"/>
    <property type="project" value="UniProtKB-UniRule"/>
</dbReference>
<proteinExistence type="inferred from homology"/>
<keyword evidence="7 12" id="KW-0227">DNA damage</keyword>
<evidence type="ECO:0000256" key="1">
    <source>
        <dbReference type="ARBA" id="ARBA00004496"/>
    </source>
</evidence>
<dbReference type="PANTHER" id="PTHR32182:SF0">
    <property type="entry name" value="DNA REPLICATION AND REPAIR PROTEIN RECF"/>
    <property type="match status" value="1"/>
</dbReference>
<keyword evidence="11 12" id="KW-0742">SOS response</keyword>
<keyword evidence="4 12" id="KW-0963">Cytoplasm</keyword>
<evidence type="ECO:0000259" key="14">
    <source>
        <dbReference type="Pfam" id="PF02463"/>
    </source>
</evidence>
<evidence type="ECO:0000256" key="9">
    <source>
        <dbReference type="ARBA" id="ARBA00023125"/>
    </source>
</evidence>
<dbReference type="Pfam" id="PF02463">
    <property type="entry name" value="SMC_N"/>
    <property type="match status" value="1"/>
</dbReference>
<comment type="function">
    <text evidence="12 13">The RecF protein is involved in DNA metabolism; it is required for DNA replication and normal SOS inducibility. RecF binds preferentially to single-stranded, linear DNA. It also seems to bind ATP.</text>
</comment>
<dbReference type="PROSITE" id="PS00618">
    <property type="entry name" value="RECF_2"/>
    <property type="match status" value="1"/>
</dbReference>
<dbReference type="GO" id="GO:0005737">
    <property type="term" value="C:cytoplasm"/>
    <property type="evidence" value="ECO:0007669"/>
    <property type="project" value="UniProtKB-SubCell"/>
</dbReference>
<evidence type="ECO:0000256" key="6">
    <source>
        <dbReference type="ARBA" id="ARBA00022741"/>
    </source>
</evidence>
<comment type="subcellular location">
    <subcellularLocation>
        <location evidence="1 12 13">Cytoplasm</location>
    </subcellularLocation>
</comment>